<keyword evidence="5" id="KW-0539">Nucleus</keyword>
<dbReference type="Pfam" id="PF08784">
    <property type="entry name" value="RPA_C"/>
    <property type="match status" value="1"/>
</dbReference>
<dbReference type="InterPro" id="IPR004365">
    <property type="entry name" value="NA-bd_OB_tRNA"/>
</dbReference>
<evidence type="ECO:0008006" key="10">
    <source>
        <dbReference type="Google" id="ProtNLM"/>
    </source>
</evidence>
<dbReference type="Gene3D" id="2.40.50.140">
    <property type="entry name" value="Nucleic acid-binding proteins"/>
    <property type="match status" value="1"/>
</dbReference>
<dbReference type="GO" id="GO:0035861">
    <property type="term" value="C:site of double-strand break"/>
    <property type="evidence" value="ECO:0007669"/>
    <property type="project" value="TreeGrafter"/>
</dbReference>
<evidence type="ECO:0000256" key="3">
    <source>
        <dbReference type="ARBA" id="ARBA00022705"/>
    </source>
</evidence>
<evidence type="ECO:0000256" key="4">
    <source>
        <dbReference type="ARBA" id="ARBA00023125"/>
    </source>
</evidence>
<evidence type="ECO:0000256" key="6">
    <source>
        <dbReference type="PIRSR" id="PIRSR036949-1"/>
    </source>
</evidence>
<dbReference type="AlphaFoldDB" id="A0A7S2SSA9"/>
<evidence type="ECO:0000259" key="7">
    <source>
        <dbReference type="Pfam" id="PF01336"/>
    </source>
</evidence>
<dbReference type="InterPro" id="IPR012340">
    <property type="entry name" value="NA-bd_OB-fold"/>
</dbReference>
<dbReference type="CDD" id="cd04478">
    <property type="entry name" value="RPA2_DBD_D"/>
    <property type="match status" value="1"/>
</dbReference>
<dbReference type="EMBL" id="HBHJ01029081">
    <property type="protein sequence ID" value="CAD9708266.1"/>
    <property type="molecule type" value="Transcribed_RNA"/>
</dbReference>
<dbReference type="InterPro" id="IPR036388">
    <property type="entry name" value="WH-like_DNA-bd_sf"/>
</dbReference>
<dbReference type="PANTHER" id="PTHR13989:SF16">
    <property type="entry name" value="REPLICATION PROTEIN A2"/>
    <property type="match status" value="1"/>
</dbReference>
<comment type="subcellular location">
    <subcellularLocation>
        <location evidence="1">Nucleus</location>
    </subcellularLocation>
</comment>
<feature type="domain" description="OB" evidence="7">
    <location>
        <begin position="87"/>
        <end position="163"/>
    </location>
</feature>
<dbReference type="Gene3D" id="1.10.10.10">
    <property type="entry name" value="Winged helix-like DNA-binding domain superfamily/Winged helix DNA-binding domain"/>
    <property type="match status" value="1"/>
</dbReference>
<dbReference type="InterPro" id="IPR014646">
    <property type="entry name" value="Rfa2/RPA32"/>
</dbReference>
<dbReference type="InterPro" id="IPR040260">
    <property type="entry name" value="RFA2-like"/>
</dbReference>
<dbReference type="GO" id="GO:0000724">
    <property type="term" value="P:double-strand break repair via homologous recombination"/>
    <property type="evidence" value="ECO:0007669"/>
    <property type="project" value="TreeGrafter"/>
</dbReference>
<evidence type="ECO:0000256" key="2">
    <source>
        <dbReference type="ARBA" id="ARBA00007815"/>
    </source>
</evidence>
<evidence type="ECO:0000313" key="9">
    <source>
        <dbReference type="EMBL" id="CAD9708266.1"/>
    </source>
</evidence>
<dbReference type="GO" id="GO:0000781">
    <property type="term" value="C:chromosome, telomeric region"/>
    <property type="evidence" value="ECO:0007669"/>
    <property type="project" value="TreeGrafter"/>
</dbReference>
<dbReference type="FunFam" id="1.10.10.10:FF:000168">
    <property type="entry name" value="Replication protein A 32 kDa subunit"/>
    <property type="match status" value="1"/>
</dbReference>
<feature type="cross-link" description="Glycyl lysine isopeptide (Lys-Gly) (interchain with G-Cter in ubiquitin)" evidence="6">
    <location>
        <position position="49"/>
    </location>
</feature>
<sequence length="301" mass="31661">MSTEGGFDYGSTGGFGGFGGPSDGLAFGGGSGGGFMASQTDGASPGTKKASRDRQTVIPFTIRQIKGATIGHADDPVKIDGVELAQVRLVANVMQVTEQSTYVVYDVEDCTGMIQVKMWNDQDENEMTATRRAACRQGVYVRIHAYLKVFNGQISVTAVDIRPVEDQNEITCHMLEAIYIHLQHTQGPKQAPATAAGWNSTSSGFGTGGFNPPPGNNLSSTMALEGVSGNSGFTPVQAKALEAVNQIDSMDGPGVHVQAIVQQLGTSGFDAGAVRAAVEFLASEGHLYSTVDEEHYKVTCS</sequence>
<reference evidence="9" key="1">
    <citation type="submission" date="2021-01" db="EMBL/GenBank/DDBJ databases">
        <authorList>
            <person name="Corre E."/>
            <person name="Pelletier E."/>
            <person name="Niang G."/>
            <person name="Scheremetjew M."/>
            <person name="Finn R."/>
            <person name="Kale V."/>
            <person name="Holt S."/>
            <person name="Cochrane G."/>
            <person name="Meng A."/>
            <person name="Brown T."/>
            <person name="Cohen L."/>
        </authorList>
    </citation>
    <scope>NUCLEOTIDE SEQUENCE</scope>
    <source>
        <strain evidence="9">CCMP1243</strain>
    </source>
</reference>
<name>A0A7S2SSA9_9STRA</name>
<evidence type="ECO:0000256" key="5">
    <source>
        <dbReference type="ARBA" id="ARBA00023242"/>
    </source>
</evidence>
<protein>
    <recommendedName>
        <fullName evidence="10">Replication protein A C-terminal domain-containing protein</fullName>
    </recommendedName>
</protein>
<accession>A0A7S2SSA9</accession>
<dbReference type="PANTHER" id="PTHR13989">
    <property type="entry name" value="REPLICATION PROTEIN A-RELATED"/>
    <property type="match status" value="1"/>
</dbReference>
<evidence type="ECO:0000256" key="1">
    <source>
        <dbReference type="ARBA" id="ARBA00004123"/>
    </source>
</evidence>
<dbReference type="SUPFAM" id="SSF50249">
    <property type="entry name" value="Nucleic acid-binding proteins"/>
    <property type="match status" value="1"/>
</dbReference>
<proteinExistence type="inferred from homology"/>
<gene>
    <name evidence="9" type="ORF">RMAR1173_LOCUS19257</name>
</gene>
<dbReference type="GO" id="GO:0003697">
    <property type="term" value="F:single-stranded DNA binding"/>
    <property type="evidence" value="ECO:0007669"/>
    <property type="project" value="TreeGrafter"/>
</dbReference>
<feature type="domain" description="Replication protein A C-terminal" evidence="8">
    <location>
        <begin position="181"/>
        <end position="294"/>
    </location>
</feature>
<dbReference type="PIRSF" id="PIRSF036949">
    <property type="entry name" value="RPA32"/>
    <property type="match status" value="1"/>
</dbReference>
<dbReference type="GO" id="GO:0006289">
    <property type="term" value="P:nucleotide-excision repair"/>
    <property type="evidence" value="ECO:0007669"/>
    <property type="project" value="TreeGrafter"/>
</dbReference>
<keyword evidence="3" id="KW-0235">DNA replication</keyword>
<evidence type="ECO:0000259" key="8">
    <source>
        <dbReference type="Pfam" id="PF08784"/>
    </source>
</evidence>
<dbReference type="GO" id="GO:0006260">
    <property type="term" value="P:DNA replication"/>
    <property type="evidence" value="ECO:0007669"/>
    <property type="project" value="UniProtKB-KW"/>
</dbReference>
<dbReference type="GO" id="GO:0005662">
    <property type="term" value="C:DNA replication factor A complex"/>
    <property type="evidence" value="ECO:0007669"/>
    <property type="project" value="TreeGrafter"/>
</dbReference>
<dbReference type="InterPro" id="IPR014892">
    <property type="entry name" value="RPA_C"/>
</dbReference>
<organism evidence="9">
    <name type="scientific">Rhizochromulina marina</name>
    <dbReference type="NCBI Taxonomy" id="1034831"/>
    <lineage>
        <taxon>Eukaryota</taxon>
        <taxon>Sar</taxon>
        <taxon>Stramenopiles</taxon>
        <taxon>Ochrophyta</taxon>
        <taxon>Dictyochophyceae</taxon>
        <taxon>Rhizochromulinales</taxon>
        <taxon>Rhizochromulina</taxon>
    </lineage>
</organism>
<comment type="similarity">
    <text evidence="2">Belongs to the replication factor A protein 2 family.</text>
</comment>
<dbReference type="InterPro" id="IPR036390">
    <property type="entry name" value="WH_DNA-bd_sf"/>
</dbReference>
<keyword evidence="4" id="KW-0238">DNA-binding</keyword>
<feature type="cross-link" description="Glycyl lysine isopeptide (Lys-Gly) (interchain with G-Cter in ubiquitin)" evidence="6">
    <location>
        <position position="48"/>
    </location>
</feature>
<dbReference type="Pfam" id="PF01336">
    <property type="entry name" value="tRNA_anti-codon"/>
    <property type="match status" value="1"/>
</dbReference>
<dbReference type="SUPFAM" id="SSF46785">
    <property type="entry name" value="Winged helix' DNA-binding domain"/>
    <property type="match status" value="1"/>
</dbReference>